<name>A0A8G1W247_9EURO</name>
<protein>
    <recommendedName>
        <fullName evidence="3">Ankyrin</fullName>
    </recommendedName>
</protein>
<evidence type="ECO:0000313" key="2">
    <source>
        <dbReference type="Proteomes" id="UP000249789"/>
    </source>
</evidence>
<dbReference type="InterPro" id="IPR036770">
    <property type="entry name" value="Ankyrin_rpt-contain_sf"/>
</dbReference>
<dbReference type="RefSeq" id="XP_040804323.1">
    <property type="nucleotide sequence ID" value="XM_040948363.1"/>
</dbReference>
<dbReference type="GeneID" id="63865696"/>
<proteinExistence type="predicted"/>
<dbReference type="SUPFAM" id="SSF48403">
    <property type="entry name" value="Ankyrin repeat"/>
    <property type="match status" value="1"/>
</dbReference>
<dbReference type="Gene3D" id="1.25.40.20">
    <property type="entry name" value="Ankyrin repeat-containing domain"/>
    <property type="match status" value="1"/>
</dbReference>
<evidence type="ECO:0000313" key="1">
    <source>
        <dbReference type="EMBL" id="RAK80313.1"/>
    </source>
</evidence>
<organism evidence="1 2">
    <name type="scientific">Aspergillus fijiensis CBS 313.89</name>
    <dbReference type="NCBI Taxonomy" id="1448319"/>
    <lineage>
        <taxon>Eukaryota</taxon>
        <taxon>Fungi</taxon>
        <taxon>Dikarya</taxon>
        <taxon>Ascomycota</taxon>
        <taxon>Pezizomycotina</taxon>
        <taxon>Eurotiomycetes</taxon>
        <taxon>Eurotiomycetidae</taxon>
        <taxon>Eurotiales</taxon>
        <taxon>Aspergillaceae</taxon>
        <taxon>Aspergillus</taxon>
    </lineage>
</organism>
<dbReference type="OrthoDB" id="539213at2759"/>
<dbReference type="Proteomes" id="UP000249789">
    <property type="component" value="Unassembled WGS sequence"/>
</dbReference>
<keyword evidence="2" id="KW-1185">Reference proteome</keyword>
<dbReference type="EMBL" id="KZ824629">
    <property type="protein sequence ID" value="RAK80313.1"/>
    <property type="molecule type" value="Genomic_DNA"/>
</dbReference>
<sequence>MSNDRDYTSGDAPERARVFKLEDLPMDILLAVPALSDTLRGLLKKRCLKWALPSKKYYEQFTMVDENGLPHENHSNWSINHRPEIIPQPFVQAIIRGHYQVVQNVLDAGVHPHRNYDLFGNSFWHIAVRTRNLQMVQIFLSHPEIDVNQKTWTGYQALDMLSPEQRRYLSDDYPTLGRIIHSRVTDKPWTATVGGHQRIIRLLLEKGAVFSSADCFIHLVRRPDGLELLRLAIQNGLYKDGRTTDWYTLYKHISRCIQKLSVNILDVIVQEIPEVLSMPGLGLMQDALGQTSSPYCKHASHKFAAYMIRKGFCLKLGYHWDRNEYPELAFVLGKLEPNPKFYGSKVLPRNVWRKWASLAELLLERPELQKDGFEAWRDPDLILRSPLREALVARNWDEIRALLKAGPNP</sequence>
<evidence type="ECO:0008006" key="3">
    <source>
        <dbReference type="Google" id="ProtNLM"/>
    </source>
</evidence>
<accession>A0A8G1W247</accession>
<reference evidence="1 2" key="1">
    <citation type="submission" date="2018-02" db="EMBL/GenBank/DDBJ databases">
        <title>The genomes of Aspergillus section Nigri reveals drivers in fungal speciation.</title>
        <authorList>
            <consortium name="DOE Joint Genome Institute"/>
            <person name="Vesth T.C."/>
            <person name="Nybo J."/>
            <person name="Theobald S."/>
            <person name="Brandl J."/>
            <person name="Frisvad J.C."/>
            <person name="Nielsen K.F."/>
            <person name="Lyhne E.K."/>
            <person name="Kogle M.E."/>
            <person name="Kuo A."/>
            <person name="Riley R."/>
            <person name="Clum A."/>
            <person name="Nolan M."/>
            <person name="Lipzen A."/>
            <person name="Salamov A."/>
            <person name="Henrissat B."/>
            <person name="Wiebenga A."/>
            <person name="De vries R.P."/>
            <person name="Grigoriev I.V."/>
            <person name="Mortensen U.H."/>
            <person name="Andersen M.R."/>
            <person name="Baker S.E."/>
        </authorList>
    </citation>
    <scope>NUCLEOTIDE SEQUENCE [LARGE SCALE GENOMIC DNA]</scope>
    <source>
        <strain evidence="1 2">CBS 313.89</strain>
    </source>
</reference>
<dbReference type="AlphaFoldDB" id="A0A8G1W247"/>
<gene>
    <name evidence="1" type="ORF">BO72DRAFT_493259</name>
</gene>
<dbReference type="VEuPathDB" id="FungiDB:BO72DRAFT_493259"/>